<dbReference type="Proteomes" id="UP000673691">
    <property type="component" value="Unassembled WGS sequence"/>
</dbReference>
<keyword evidence="3" id="KW-1185">Reference proteome</keyword>
<accession>A0A8H8DHW9</accession>
<feature type="region of interest" description="Disordered" evidence="1">
    <location>
        <begin position="1"/>
        <end position="23"/>
    </location>
</feature>
<reference evidence="2 3" key="1">
    <citation type="journal article" name="Sci. Rep.">
        <title>Genome-scale phylogenetic analyses confirm Olpidium as the closest living zoosporic fungus to the non-flagellated, terrestrial fungi.</title>
        <authorList>
            <person name="Chang Y."/>
            <person name="Rochon D."/>
            <person name="Sekimoto S."/>
            <person name="Wang Y."/>
            <person name="Chovatia M."/>
            <person name="Sandor L."/>
            <person name="Salamov A."/>
            <person name="Grigoriev I.V."/>
            <person name="Stajich J.E."/>
            <person name="Spatafora J.W."/>
        </authorList>
    </citation>
    <scope>NUCLEOTIDE SEQUENCE [LARGE SCALE GENOMIC DNA]</scope>
    <source>
        <strain evidence="2">S191</strain>
    </source>
</reference>
<dbReference type="OrthoDB" id="21221at2759"/>
<protein>
    <submittedName>
        <fullName evidence="2">Uncharacterized protein</fullName>
    </submittedName>
</protein>
<evidence type="ECO:0000313" key="2">
    <source>
        <dbReference type="EMBL" id="KAG5458871.1"/>
    </source>
</evidence>
<organism evidence="2 3">
    <name type="scientific">Olpidium bornovanus</name>
    <dbReference type="NCBI Taxonomy" id="278681"/>
    <lineage>
        <taxon>Eukaryota</taxon>
        <taxon>Fungi</taxon>
        <taxon>Fungi incertae sedis</taxon>
        <taxon>Olpidiomycota</taxon>
        <taxon>Olpidiomycotina</taxon>
        <taxon>Olpidiomycetes</taxon>
        <taxon>Olpidiales</taxon>
        <taxon>Olpidiaceae</taxon>
        <taxon>Olpidium</taxon>
    </lineage>
</organism>
<comment type="caution">
    <text evidence="2">The sequence shown here is derived from an EMBL/GenBank/DDBJ whole genome shotgun (WGS) entry which is preliminary data.</text>
</comment>
<sequence length="262" mass="29029">MFGSSRLPRPQQPPPLVAPLPSEPPLEPIGVKCSSPFGNLPLRSLRSVGTTPVVLRFTTRQNVKRMFEMLPGLPAGAGTRGFEELRMMEDWVMRYCTEQQTNKRDADIPSAQADSWLRVLREVWEILLSSAAVAAGEREAFPAEVWPFLDMFRLLAVGMFAATTEACNALSFPRFRSTLFLPAASSRTDREPVTALVVRGLLSGGVAVRRTAASVCWNLVLAWADRDAVFADEAEEAWILEILSAVVEHLKKTANEESQEEE</sequence>
<evidence type="ECO:0000313" key="3">
    <source>
        <dbReference type="Proteomes" id="UP000673691"/>
    </source>
</evidence>
<dbReference type="AlphaFoldDB" id="A0A8H8DHW9"/>
<name>A0A8H8DHW9_9FUNG</name>
<gene>
    <name evidence="2" type="ORF">BJ554DRAFT_824</name>
</gene>
<feature type="compositionally biased region" description="Pro residues" evidence="1">
    <location>
        <begin position="10"/>
        <end position="23"/>
    </location>
</feature>
<proteinExistence type="predicted"/>
<feature type="non-terminal residue" evidence="2">
    <location>
        <position position="262"/>
    </location>
</feature>
<evidence type="ECO:0000256" key="1">
    <source>
        <dbReference type="SAM" id="MobiDB-lite"/>
    </source>
</evidence>
<dbReference type="EMBL" id="JAEFCI010007780">
    <property type="protein sequence ID" value="KAG5458871.1"/>
    <property type="molecule type" value="Genomic_DNA"/>
</dbReference>